<keyword evidence="2" id="KW-0012">Acyltransferase</keyword>
<evidence type="ECO:0000259" key="1">
    <source>
        <dbReference type="PROSITE" id="PS51186"/>
    </source>
</evidence>
<dbReference type="Proteomes" id="UP001146468">
    <property type="component" value="Unassembled WGS sequence"/>
</dbReference>
<dbReference type="Pfam" id="PF00583">
    <property type="entry name" value="Acetyltransf_1"/>
    <property type="match status" value="1"/>
</dbReference>
<dbReference type="EC" id="2.3.1.-" evidence="2"/>
<reference evidence="2" key="1">
    <citation type="submission" date="2022-02" db="EMBL/GenBank/DDBJ databases">
        <title>Corynebacterium sp. from urogenital microbiome.</title>
        <authorList>
            <person name="Cappelli E.A."/>
            <person name="Ribeiro T.G."/>
            <person name="Peixe L."/>
        </authorList>
    </citation>
    <scope>NUCLEOTIDE SEQUENCE</scope>
    <source>
        <strain evidence="2">C8Ua_172</strain>
    </source>
</reference>
<dbReference type="RefSeq" id="WP_269964695.1">
    <property type="nucleotide sequence ID" value="NZ_JAKMUS010000002.1"/>
</dbReference>
<protein>
    <submittedName>
        <fullName evidence="2">GNAT family N-acetyltransferase</fullName>
        <ecNumber evidence="2">2.3.1.-</ecNumber>
    </submittedName>
</protein>
<name>A0A9X3LS41_9CORY</name>
<dbReference type="GO" id="GO:0016747">
    <property type="term" value="F:acyltransferase activity, transferring groups other than amino-acyl groups"/>
    <property type="evidence" value="ECO:0007669"/>
    <property type="project" value="InterPro"/>
</dbReference>
<gene>
    <name evidence="2" type="ORF">L8U60_01845</name>
</gene>
<proteinExistence type="predicted"/>
<keyword evidence="2" id="KW-0808">Transferase</keyword>
<feature type="domain" description="N-acetyltransferase" evidence="1">
    <location>
        <begin position="3"/>
        <end position="183"/>
    </location>
</feature>
<dbReference type="InterPro" id="IPR000182">
    <property type="entry name" value="GNAT_dom"/>
</dbReference>
<dbReference type="AlphaFoldDB" id="A0A9X3LS41"/>
<dbReference type="EMBL" id="JAKMUS010000002">
    <property type="protein sequence ID" value="MCZ9293231.1"/>
    <property type="molecule type" value="Genomic_DNA"/>
</dbReference>
<accession>A0A9X3LS41</accession>
<dbReference type="Gene3D" id="3.40.630.30">
    <property type="match status" value="1"/>
</dbReference>
<evidence type="ECO:0000313" key="2">
    <source>
        <dbReference type="EMBL" id="MCZ9293231.1"/>
    </source>
</evidence>
<comment type="caution">
    <text evidence="2">The sequence shown here is derived from an EMBL/GenBank/DDBJ whole genome shotgun (WGS) entry which is preliminary data.</text>
</comment>
<keyword evidence="3" id="KW-1185">Reference proteome</keyword>
<dbReference type="InterPro" id="IPR016181">
    <property type="entry name" value="Acyl_CoA_acyltransferase"/>
</dbReference>
<organism evidence="2 3">
    <name type="scientific">Corynebacterium meitnerae</name>
    <dbReference type="NCBI Taxonomy" id="2913498"/>
    <lineage>
        <taxon>Bacteria</taxon>
        <taxon>Bacillati</taxon>
        <taxon>Actinomycetota</taxon>
        <taxon>Actinomycetes</taxon>
        <taxon>Mycobacteriales</taxon>
        <taxon>Corynebacteriaceae</taxon>
        <taxon>Corynebacterium</taxon>
    </lineage>
</organism>
<dbReference type="SUPFAM" id="SSF55729">
    <property type="entry name" value="Acyl-CoA N-acyltransferases (Nat)"/>
    <property type="match status" value="1"/>
</dbReference>
<sequence length="185" mass="20753">MPLTFRHLTAPEFIDLAPALVDLYIAAMKYPVTIRDQRIAVWRRDAASSGFAAIAAYDGDQLAGIAYGFKGTRDKWWDLQLRRGLFRQQAMTPAMITVIRNYFEVAEVHVAPGLQCKGTGRQLMHRLLACTNEPYALLSTPEVPGEKNAAFGLYRSLGFLDVLRNFTYEGDSRPFAILGRKLPLT</sequence>
<evidence type="ECO:0000313" key="3">
    <source>
        <dbReference type="Proteomes" id="UP001146468"/>
    </source>
</evidence>
<dbReference type="PROSITE" id="PS51186">
    <property type="entry name" value="GNAT"/>
    <property type="match status" value="1"/>
</dbReference>